<evidence type="ECO:0000313" key="3">
    <source>
        <dbReference type="EMBL" id="PHQ23556.1"/>
    </source>
</evidence>
<dbReference type="InterPro" id="IPR050336">
    <property type="entry name" value="Chromosome_partition/occlusion"/>
</dbReference>
<feature type="region of interest" description="Disordered" evidence="1">
    <location>
        <begin position="313"/>
        <end position="341"/>
    </location>
</feature>
<sequence>MEQNIKLNALTISEKNVRKVSAADVEDQQLIASIGSQGLLQNLIVVKSKKRGKFEVVGGGRRLAALQHLAENGDIAKDYPVRCVVKDQTDATEASMAENLKAAMHDADWFSAYMQLNEQGMSAEDIAKKFGHSVTDVRKLLKLGGVAPVILQAFRNRELDKKEVMAFTVSDDQEKQAAVFAEMKEGYGFSAWEIRSRLLPENVRSTEPMAVFVGLEAYEQAGGSVASDLFQEVTYLNDPELLKSLAEAKIERLVAEKKVEGWKWVEYTFGGFWSSPFASMRRVEPEIEVDLPEALSARLAEIDARLNVLNEKPMPEWTEEEDEEHDRLTDEERDLQEQKENSRVFSVGQKAEAGVLILIGREGEPEYREGIVKPEDGDKGSEGQDEQGAVDVPKKPDESAALLSDLSAYSLQALQADLMDSPELCFDLSVFNMALQRGAQSFLRPCDISVQWAEFSPKDILETKAAEKIQKTRDGLNLVWMNEETEADMFRAFQSLTMPDKLAIHAFCVAQSLRSSNSVIAELVKEQINFDLSALWQPTKENYFKRVKREKLLDILVELKGTDLAAGMANAKKRDLAELLDGLEESKGWLPPQMRSVTMEE</sequence>
<dbReference type="EMBL" id="NTFI01000019">
    <property type="protein sequence ID" value="PHQ23556.1"/>
    <property type="molecule type" value="Genomic_DNA"/>
</dbReference>
<dbReference type="AlphaFoldDB" id="A0A2G1V9X4"/>
<feature type="region of interest" description="Disordered" evidence="1">
    <location>
        <begin position="367"/>
        <end position="394"/>
    </location>
</feature>
<dbReference type="RefSeq" id="WP_099620073.1">
    <property type="nucleotide sequence ID" value="NZ_KZ319349.1"/>
</dbReference>
<dbReference type="Proteomes" id="UP000229044">
    <property type="component" value="Unassembled WGS sequence"/>
</dbReference>
<dbReference type="SMART" id="SM00470">
    <property type="entry name" value="ParB"/>
    <property type="match status" value="1"/>
</dbReference>
<gene>
    <name evidence="3" type="ORF">CLH62_20765</name>
</gene>
<feature type="compositionally biased region" description="Basic and acidic residues" evidence="1">
    <location>
        <begin position="367"/>
        <end position="382"/>
    </location>
</feature>
<protein>
    <recommendedName>
        <fullName evidence="2">ParB-like N-terminal domain-containing protein</fullName>
    </recommendedName>
</protein>
<dbReference type="Gene3D" id="3.90.1530.30">
    <property type="match status" value="1"/>
</dbReference>
<feature type="domain" description="ParB-like N-terminal" evidence="2">
    <location>
        <begin position="3"/>
        <end position="100"/>
    </location>
</feature>
<dbReference type="InterPro" id="IPR003115">
    <property type="entry name" value="ParB_N"/>
</dbReference>
<dbReference type="SUPFAM" id="SSF110849">
    <property type="entry name" value="ParB/Sulfiredoxin"/>
    <property type="match status" value="1"/>
</dbReference>
<dbReference type="Gene3D" id="1.10.10.2830">
    <property type="match status" value="1"/>
</dbReference>
<accession>A0A2G1V9X4</accession>
<dbReference type="PANTHER" id="PTHR33375">
    <property type="entry name" value="CHROMOSOME-PARTITIONING PROTEIN PARB-RELATED"/>
    <property type="match status" value="1"/>
</dbReference>
<dbReference type="GO" id="GO:0007059">
    <property type="term" value="P:chromosome segregation"/>
    <property type="evidence" value="ECO:0007669"/>
    <property type="project" value="TreeGrafter"/>
</dbReference>
<organism evidence="3 4">
    <name type="scientific">Marinobacter guineae</name>
    <dbReference type="NCBI Taxonomy" id="432303"/>
    <lineage>
        <taxon>Bacteria</taxon>
        <taxon>Pseudomonadati</taxon>
        <taxon>Pseudomonadota</taxon>
        <taxon>Gammaproteobacteria</taxon>
        <taxon>Pseudomonadales</taxon>
        <taxon>Marinobacteraceae</taxon>
        <taxon>Marinobacter</taxon>
    </lineage>
</organism>
<evidence type="ECO:0000259" key="2">
    <source>
        <dbReference type="SMART" id="SM00470"/>
    </source>
</evidence>
<feature type="compositionally biased region" description="Basic and acidic residues" evidence="1">
    <location>
        <begin position="325"/>
        <end position="341"/>
    </location>
</feature>
<proteinExistence type="predicted"/>
<comment type="caution">
    <text evidence="3">The sequence shown here is derived from an EMBL/GenBank/DDBJ whole genome shotgun (WGS) entry which is preliminary data.</text>
</comment>
<dbReference type="InterPro" id="IPR036086">
    <property type="entry name" value="ParB/Sulfiredoxin_sf"/>
</dbReference>
<dbReference type="CDD" id="cd16406">
    <property type="entry name" value="ParB_N_like"/>
    <property type="match status" value="1"/>
</dbReference>
<dbReference type="OrthoDB" id="9813122at2"/>
<dbReference type="Pfam" id="PF02195">
    <property type="entry name" value="ParB_N"/>
    <property type="match status" value="1"/>
</dbReference>
<name>A0A2G1V9X4_9GAMM</name>
<dbReference type="PANTHER" id="PTHR33375:SF7">
    <property type="entry name" value="CHROMOSOME 2-PARTITIONING PROTEIN PARB-RELATED"/>
    <property type="match status" value="1"/>
</dbReference>
<evidence type="ECO:0000256" key="1">
    <source>
        <dbReference type="SAM" id="MobiDB-lite"/>
    </source>
</evidence>
<dbReference type="GO" id="GO:0005694">
    <property type="term" value="C:chromosome"/>
    <property type="evidence" value="ECO:0007669"/>
    <property type="project" value="TreeGrafter"/>
</dbReference>
<keyword evidence="4" id="KW-1185">Reference proteome</keyword>
<dbReference type="SUPFAM" id="SSF109709">
    <property type="entry name" value="KorB DNA-binding domain-like"/>
    <property type="match status" value="1"/>
</dbReference>
<reference evidence="3 4" key="1">
    <citation type="submission" date="2017-09" db="EMBL/GenBank/DDBJ databases">
        <title>The draft genome sequences of Marinobacter guineae M3B.</title>
        <authorList>
            <person name="Cao J."/>
        </authorList>
    </citation>
    <scope>NUCLEOTIDE SEQUENCE [LARGE SCALE GENOMIC DNA]</scope>
    <source>
        <strain evidence="3 4">M3B</strain>
    </source>
</reference>
<evidence type="ECO:0000313" key="4">
    <source>
        <dbReference type="Proteomes" id="UP000229044"/>
    </source>
</evidence>